<protein>
    <submittedName>
        <fullName evidence="4">Extensin family protein</fullName>
    </submittedName>
</protein>
<evidence type="ECO:0000256" key="1">
    <source>
        <dbReference type="SAM" id="MobiDB-lite"/>
    </source>
</evidence>
<gene>
    <name evidence="4" type="ordered locus">Hden_1152</name>
</gene>
<keyword evidence="5" id="KW-1185">Reference proteome</keyword>
<dbReference type="EMBL" id="CP002083">
    <property type="protein sequence ID" value="ADJ22966.1"/>
    <property type="molecule type" value="Genomic_DNA"/>
</dbReference>
<evidence type="ECO:0000259" key="3">
    <source>
        <dbReference type="Pfam" id="PF06904"/>
    </source>
</evidence>
<feature type="region of interest" description="Disordered" evidence="1">
    <location>
        <begin position="305"/>
        <end position="329"/>
    </location>
</feature>
<feature type="region of interest" description="Disordered" evidence="1">
    <location>
        <begin position="84"/>
        <end position="125"/>
    </location>
</feature>
<sequence length="372" mass="39906">MSARHEVLIRARALQARAKVLQARAEALRTLAVARAVHFFIRASINLSRAVFIGLVLLAVLHAYLTERGPTAPSIEIVRTHPLAPDAHEPDAGAPSGAKEAAVDPAAPSSPATDPKVAAPVPPALQKVPEWTETEIADAKSECERLLDKVTIVTEPLPPAREGACGAPAPRELQSLGASKVKFQPPATLRCPMIAALNTWISDKLQPAAKKSFGSPIARVLAGSYSCRNRYGLARAPISEHAYMNAIDISGFVLENGKVIRISKSWAAPKEEPVADAKKPASTHGAHAKTVTVVAVRIAASKVAATDETDKSKTKPDETKKPEKDPTSEFLHVAHNEACEIFGTVLGPDANAAHRDHFHLDMKERKYRSICH</sequence>
<evidence type="ECO:0000313" key="4">
    <source>
        <dbReference type="EMBL" id="ADJ22966.1"/>
    </source>
</evidence>
<feature type="domain" description="Extensin-like C-terminal" evidence="3">
    <location>
        <begin position="142"/>
        <end position="273"/>
    </location>
</feature>
<keyword evidence="2" id="KW-0812">Transmembrane</keyword>
<dbReference type="KEGG" id="hdn:Hden_1152"/>
<keyword evidence="2" id="KW-1133">Transmembrane helix</keyword>
<reference evidence="5" key="1">
    <citation type="journal article" date="2011" name="J. Bacteriol.">
        <title>Genome sequences of eight morphologically diverse alphaproteobacteria.</title>
        <authorList>
            <consortium name="US DOE Joint Genome Institute"/>
            <person name="Brown P.J."/>
            <person name="Kysela D.T."/>
            <person name="Buechlein A."/>
            <person name="Hemmerich C."/>
            <person name="Brun Y.V."/>
        </authorList>
    </citation>
    <scope>NUCLEOTIDE SEQUENCE [LARGE SCALE GENOMIC DNA]</scope>
    <source>
        <strain evidence="5">ATCC 51888 / DSM 1869 / NCIB 11706 / TK 0415</strain>
    </source>
</reference>
<accession>D8JVS7</accession>
<dbReference type="InterPro" id="IPR009683">
    <property type="entry name" value="Extensin-like_C"/>
</dbReference>
<dbReference type="HOGENOM" id="CLU_743498_0_0_5"/>
<dbReference type="Proteomes" id="UP000002033">
    <property type="component" value="Chromosome"/>
</dbReference>
<feature type="compositionally biased region" description="Low complexity" evidence="1">
    <location>
        <begin position="103"/>
        <end position="115"/>
    </location>
</feature>
<feature type="compositionally biased region" description="Basic and acidic residues" evidence="1">
    <location>
        <begin position="308"/>
        <end position="329"/>
    </location>
</feature>
<organism evidence="4 5">
    <name type="scientific">Hyphomicrobium denitrificans (strain ATCC 51888 / DSM 1869 / NCIMB 11706 / TK 0415)</name>
    <dbReference type="NCBI Taxonomy" id="582899"/>
    <lineage>
        <taxon>Bacteria</taxon>
        <taxon>Pseudomonadati</taxon>
        <taxon>Pseudomonadota</taxon>
        <taxon>Alphaproteobacteria</taxon>
        <taxon>Hyphomicrobiales</taxon>
        <taxon>Hyphomicrobiaceae</taxon>
        <taxon>Hyphomicrobium</taxon>
    </lineage>
</organism>
<dbReference type="AlphaFoldDB" id="D8JVS7"/>
<keyword evidence="2" id="KW-0472">Membrane</keyword>
<evidence type="ECO:0000313" key="5">
    <source>
        <dbReference type="Proteomes" id="UP000002033"/>
    </source>
</evidence>
<name>D8JVS7_HYPDA</name>
<evidence type="ECO:0000256" key="2">
    <source>
        <dbReference type="SAM" id="Phobius"/>
    </source>
</evidence>
<feature type="domain" description="Extensin-like C-terminal" evidence="3">
    <location>
        <begin position="320"/>
        <end position="371"/>
    </location>
</feature>
<feature type="transmembrane region" description="Helical" evidence="2">
    <location>
        <begin position="47"/>
        <end position="65"/>
    </location>
</feature>
<dbReference type="eggNOG" id="COG3921">
    <property type="taxonomic scope" value="Bacteria"/>
</dbReference>
<dbReference type="STRING" id="582899.Hden_1152"/>
<dbReference type="Pfam" id="PF06904">
    <property type="entry name" value="Extensin-like_C"/>
    <property type="match status" value="2"/>
</dbReference>
<proteinExistence type="predicted"/>